<dbReference type="InterPro" id="IPR050974">
    <property type="entry name" value="Plant_ZF_CCCH"/>
</dbReference>
<evidence type="ECO:0000313" key="7">
    <source>
        <dbReference type="EMBL" id="CAN71488.1"/>
    </source>
</evidence>
<dbReference type="EMBL" id="AM430578">
    <property type="protein sequence ID" value="CAN71488.1"/>
    <property type="molecule type" value="Genomic_DNA"/>
</dbReference>
<dbReference type="SMART" id="SM00356">
    <property type="entry name" value="ZnF_C3H1"/>
    <property type="match status" value="1"/>
</dbReference>
<dbReference type="PANTHER" id="PTHR12506">
    <property type="entry name" value="PROTEIN PHOSPHATASE RELATED"/>
    <property type="match status" value="1"/>
</dbReference>
<dbReference type="PANTHER" id="PTHR12506:SF50">
    <property type="entry name" value="ZINC FINGER CCCH DOMAIN-CONTAINING PROTEIN 26"/>
    <property type="match status" value="1"/>
</dbReference>
<feature type="zinc finger region" description="C3H1-type" evidence="5">
    <location>
        <begin position="76"/>
        <end position="104"/>
    </location>
</feature>
<dbReference type="GO" id="GO:0003677">
    <property type="term" value="F:DNA binding"/>
    <property type="evidence" value="ECO:0007669"/>
    <property type="project" value="UniProtKB-KW"/>
</dbReference>
<keyword evidence="1 5" id="KW-0479">Metal-binding</keyword>
<keyword evidence="2 5" id="KW-0863">Zinc-finger</keyword>
<dbReference type="GO" id="GO:0003729">
    <property type="term" value="F:mRNA binding"/>
    <property type="evidence" value="ECO:0007669"/>
    <property type="project" value="UniProtKB-ARBA"/>
</dbReference>
<protein>
    <recommendedName>
        <fullName evidence="6">C3H1-type domain-containing protein</fullName>
    </recommendedName>
</protein>
<evidence type="ECO:0000256" key="2">
    <source>
        <dbReference type="ARBA" id="ARBA00022771"/>
    </source>
</evidence>
<evidence type="ECO:0000256" key="3">
    <source>
        <dbReference type="ARBA" id="ARBA00022833"/>
    </source>
</evidence>
<evidence type="ECO:0000256" key="1">
    <source>
        <dbReference type="ARBA" id="ARBA00022723"/>
    </source>
</evidence>
<dbReference type="Gene3D" id="2.30.30.1190">
    <property type="match status" value="1"/>
</dbReference>
<dbReference type="AlphaFoldDB" id="A5AN50"/>
<keyword evidence="4" id="KW-0238">DNA-binding</keyword>
<proteinExistence type="predicted"/>
<feature type="domain" description="C3H1-type" evidence="6">
    <location>
        <begin position="76"/>
        <end position="104"/>
    </location>
</feature>
<keyword evidence="3 5" id="KW-0862">Zinc</keyword>
<gene>
    <name evidence="7" type="ORF">VITISV_005339</name>
</gene>
<evidence type="ECO:0000259" key="6">
    <source>
        <dbReference type="PROSITE" id="PS50103"/>
    </source>
</evidence>
<accession>A5AN50</accession>
<organism evidence="7">
    <name type="scientific">Vitis vinifera</name>
    <name type="common">Grape</name>
    <dbReference type="NCBI Taxonomy" id="29760"/>
    <lineage>
        <taxon>Eukaryota</taxon>
        <taxon>Viridiplantae</taxon>
        <taxon>Streptophyta</taxon>
        <taxon>Embryophyta</taxon>
        <taxon>Tracheophyta</taxon>
        <taxon>Spermatophyta</taxon>
        <taxon>Magnoliopsida</taxon>
        <taxon>eudicotyledons</taxon>
        <taxon>Gunneridae</taxon>
        <taxon>Pentapetalae</taxon>
        <taxon>rosids</taxon>
        <taxon>Vitales</taxon>
        <taxon>Vitaceae</taxon>
        <taxon>Viteae</taxon>
        <taxon>Vitis</taxon>
    </lineage>
</organism>
<dbReference type="SUPFAM" id="SSF90229">
    <property type="entry name" value="CCCH zinc finger"/>
    <property type="match status" value="1"/>
</dbReference>
<sequence length="232" mass="25608">MEYGRERRQREKEVRKLRAFEMSNVGPCRFVIRRVNGSSSLDYSWHFCKWGLSRKQVDADGLTRMQIRLPTTVEVNKEEKPCSYYMRTGLCKFGATCKFHHLQPASIGTVLPITSPAAFGSTGVSITPSSGLPYVGGIPAWSLPRAPCMPGPHMQGPQTYMPIIFSSSQGIVPAQGWNTYMGNMSPISSTSILGSNLVYNTKNQGESGSGGQVHLLSSSIPYLPKRRDQPEC</sequence>
<dbReference type="ExpressionAtlas" id="A5AN50">
    <property type="expression patterns" value="baseline and differential"/>
</dbReference>
<dbReference type="GO" id="GO:0008270">
    <property type="term" value="F:zinc ion binding"/>
    <property type="evidence" value="ECO:0007669"/>
    <property type="project" value="UniProtKB-KW"/>
</dbReference>
<name>A5AN50_VITVI</name>
<dbReference type="InterPro" id="IPR000571">
    <property type="entry name" value="Znf_CCCH"/>
</dbReference>
<reference evidence="7" key="1">
    <citation type="journal article" date="2007" name="PLoS ONE">
        <title>The first genome sequence of an elite grapevine cultivar (Pinot noir Vitis vinifera L.): coping with a highly heterozygous genome.</title>
        <authorList>
            <person name="Velasco R."/>
            <person name="Zharkikh A."/>
            <person name="Troggio M."/>
            <person name="Cartwright D.A."/>
            <person name="Cestaro A."/>
            <person name="Pruss D."/>
            <person name="Pindo M."/>
            <person name="FitzGerald L.M."/>
            <person name="Vezzulli S."/>
            <person name="Reid J."/>
            <person name="Malacarne G."/>
            <person name="Iliev D."/>
            <person name="Coppola G."/>
            <person name="Wardell B."/>
            <person name="Micheletti D."/>
            <person name="Macalma T."/>
            <person name="Facci M."/>
            <person name="Mitchell J.T."/>
            <person name="Perazzolli M."/>
            <person name="Eldredge G."/>
            <person name="Gatto P."/>
            <person name="Oyzerski R."/>
            <person name="Moretto M."/>
            <person name="Gutin N."/>
            <person name="Stefanini M."/>
            <person name="Chen Y."/>
            <person name="Segala C."/>
            <person name="Davenport C."/>
            <person name="Dematte L."/>
            <person name="Mraz A."/>
            <person name="Battilana J."/>
            <person name="Stormo K."/>
            <person name="Costa F."/>
            <person name="Tao Q."/>
            <person name="Si-Ammour A."/>
            <person name="Harkins T."/>
            <person name="Lackey A."/>
            <person name="Perbost C."/>
            <person name="Taillon B."/>
            <person name="Stella A."/>
            <person name="Solovyev V."/>
            <person name="Fawcett J.A."/>
            <person name="Sterck L."/>
            <person name="Vandepoele K."/>
            <person name="Grando S.M."/>
            <person name="Toppo S."/>
            <person name="Moser C."/>
            <person name="Lanchbury J."/>
            <person name="Bogden R."/>
            <person name="Skolnick M."/>
            <person name="Sgaramella V."/>
            <person name="Bhatnagar S.K."/>
            <person name="Fontana P."/>
            <person name="Gutin A."/>
            <person name="Van de Peer Y."/>
            <person name="Salamini F."/>
            <person name="Viola R."/>
        </authorList>
    </citation>
    <scope>NUCLEOTIDE SEQUENCE</scope>
</reference>
<evidence type="ECO:0000256" key="4">
    <source>
        <dbReference type="ARBA" id="ARBA00023125"/>
    </source>
</evidence>
<evidence type="ECO:0000256" key="5">
    <source>
        <dbReference type="PROSITE-ProRule" id="PRU00723"/>
    </source>
</evidence>
<dbReference type="InterPro" id="IPR036855">
    <property type="entry name" value="Znf_CCCH_sf"/>
</dbReference>
<dbReference type="Pfam" id="PF00642">
    <property type="entry name" value="zf-CCCH"/>
    <property type="match status" value="1"/>
</dbReference>
<dbReference type="PROSITE" id="PS50103">
    <property type="entry name" value="ZF_C3H1"/>
    <property type="match status" value="1"/>
</dbReference>